<protein>
    <submittedName>
        <fullName evidence="1">Uncharacterized protein</fullName>
    </submittedName>
</protein>
<feature type="non-terminal residue" evidence="1">
    <location>
        <position position="68"/>
    </location>
</feature>
<gene>
    <name evidence="1" type="ORF">KUCAC02_014596</name>
</gene>
<organism evidence="1 2">
    <name type="scientific">Chaenocephalus aceratus</name>
    <name type="common">Blackfin icefish</name>
    <name type="synonym">Chaenichthys aceratus</name>
    <dbReference type="NCBI Taxonomy" id="36190"/>
    <lineage>
        <taxon>Eukaryota</taxon>
        <taxon>Metazoa</taxon>
        <taxon>Chordata</taxon>
        <taxon>Craniata</taxon>
        <taxon>Vertebrata</taxon>
        <taxon>Euteleostomi</taxon>
        <taxon>Actinopterygii</taxon>
        <taxon>Neopterygii</taxon>
        <taxon>Teleostei</taxon>
        <taxon>Neoteleostei</taxon>
        <taxon>Acanthomorphata</taxon>
        <taxon>Eupercaria</taxon>
        <taxon>Perciformes</taxon>
        <taxon>Notothenioidei</taxon>
        <taxon>Channichthyidae</taxon>
        <taxon>Chaenocephalus</taxon>
    </lineage>
</organism>
<dbReference type="Proteomes" id="UP001057452">
    <property type="component" value="Chromosome 16"/>
</dbReference>
<dbReference type="EMBL" id="CM043800">
    <property type="protein sequence ID" value="KAI4811719.1"/>
    <property type="molecule type" value="Genomic_DNA"/>
</dbReference>
<name>A0ACB9WE95_CHAAC</name>
<sequence length="68" mass="7456">MNRAAVGWPRRTPSAPVCNISTPTLAFDQHFTTTATGKLHLAEIVFGYHRSLDYTGAVLELQCYSSVS</sequence>
<proteinExistence type="predicted"/>
<evidence type="ECO:0000313" key="1">
    <source>
        <dbReference type="EMBL" id="KAI4811719.1"/>
    </source>
</evidence>
<comment type="caution">
    <text evidence="1">The sequence shown here is derived from an EMBL/GenBank/DDBJ whole genome shotgun (WGS) entry which is preliminary data.</text>
</comment>
<reference evidence="1" key="1">
    <citation type="submission" date="2022-05" db="EMBL/GenBank/DDBJ databases">
        <title>Chromosome-level genome of Chaenocephalus aceratus.</title>
        <authorList>
            <person name="Park H."/>
        </authorList>
    </citation>
    <scope>NUCLEOTIDE SEQUENCE</scope>
    <source>
        <strain evidence="1">KU_202001</strain>
    </source>
</reference>
<accession>A0ACB9WE95</accession>
<keyword evidence="2" id="KW-1185">Reference proteome</keyword>
<evidence type="ECO:0000313" key="2">
    <source>
        <dbReference type="Proteomes" id="UP001057452"/>
    </source>
</evidence>